<proteinExistence type="predicted"/>
<dbReference type="EMBL" id="JACXSS010000001">
    <property type="protein sequence ID" value="MBD9355765.1"/>
    <property type="molecule type" value="Genomic_DNA"/>
</dbReference>
<gene>
    <name evidence="2" type="ORF">IE877_07700</name>
</gene>
<evidence type="ECO:0000259" key="1">
    <source>
        <dbReference type="Pfam" id="PF00534"/>
    </source>
</evidence>
<accession>A0ABR9CYJ4</accession>
<dbReference type="Proteomes" id="UP000652176">
    <property type="component" value="Unassembled WGS sequence"/>
</dbReference>
<reference evidence="2 3" key="1">
    <citation type="submission" date="2020-09" db="EMBL/GenBank/DDBJ databases">
        <title>Methylomonas albis sp. nov. and Methylomonas fluvii sp. nov.: Two cold-adapted methanotrophs from the River Elbe and an amended description of Methylovulum psychrotolerans strain Eb1.</title>
        <authorList>
            <person name="Bussmann I.K."/>
            <person name="Klings K.-W."/>
            <person name="Warnstedt J."/>
            <person name="Hoppert M."/>
            <person name="Saborowski A."/>
            <person name="Horn F."/>
            <person name="Liebner S."/>
        </authorList>
    </citation>
    <scope>NUCLEOTIDE SEQUENCE [LARGE SCALE GENOMIC DNA]</scope>
    <source>
        <strain evidence="2 3">EbA</strain>
    </source>
</reference>
<protein>
    <submittedName>
        <fullName evidence="2">Glycosyltransferase family 4 protein</fullName>
    </submittedName>
</protein>
<evidence type="ECO:0000313" key="2">
    <source>
        <dbReference type="EMBL" id="MBD9355765.1"/>
    </source>
</evidence>
<dbReference type="PANTHER" id="PTHR46656">
    <property type="entry name" value="PUTATIVE-RELATED"/>
    <property type="match status" value="1"/>
</dbReference>
<feature type="domain" description="Glycosyl transferase family 1" evidence="1">
    <location>
        <begin position="242"/>
        <end position="308"/>
    </location>
</feature>
<keyword evidence="3" id="KW-1185">Reference proteome</keyword>
<dbReference type="RefSeq" id="WP_192374106.1">
    <property type="nucleotide sequence ID" value="NZ_CAJHIV010000001.1"/>
</dbReference>
<sequence>MPSRRNNSFGINLIGYVSSNVSLGITARHFIKLFLNKGIPVSVFDIDYKRAPNARAGEYDALAVTSAADLPYSINLFFLSMGQLPDFFLNPPAGLFDSAKLNAGLIWCEETVLPKRYCEALRLFDVVLAGSHFVRHVFDTNLSDVLTLDCIHPLFLPSGIVANRSYFGLPSDRLLFVSSFDPHHDPARKNPFGAVDAFLTAFPAPTDSDDLPHLVVKLNNAEIRSNDCDPMALVEQLKARCAGNPRVHFIAKSLSYSDVLSLYDSCDVFVSMHRAEGLGLGPLECMALGKPVIATAWSGNMSFMKHTNSCLVGYDLVPYTGMAAKGPDQLGRKARWAEPHIDEAADWMKQLAIDSDLRTRIGSQAMLDAKAYHQSSERLDFIDEFKALLAEKSFLTRRSCTKTADLTELRQARRAFNYFGWAGAKRRVDDLLNRHVYWRFNKN</sequence>
<comment type="caution">
    <text evidence="2">The sequence shown here is derived from an EMBL/GenBank/DDBJ whole genome shotgun (WGS) entry which is preliminary data.</text>
</comment>
<evidence type="ECO:0000313" key="3">
    <source>
        <dbReference type="Proteomes" id="UP000652176"/>
    </source>
</evidence>
<dbReference type="Pfam" id="PF00534">
    <property type="entry name" value="Glycos_transf_1"/>
    <property type="match status" value="1"/>
</dbReference>
<dbReference type="SUPFAM" id="SSF53756">
    <property type="entry name" value="UDP-Glycosyltransferase/glycogen phosphorylase"/>
    <property type="match status" value="1"/>
</dbReference>
<name>A0ABR9CYJ4_9GAMM</name>
<dbReference type="InterPro" id="IPR001296">
    <property type="entry name" value="Glyco_trans_1"/>
</dbReference>
<dbReference type="Gene3D" id="3.40.50.2000">
    <property type="entry name" value="Glycogen Phosphorylase B"/>
    <property type="match status" value="1"/>
</dbReference>
<organism evidence="2 3">
    <name type="scientific">Methylomonas albis</name>
    <dbReference type="NCBI Taxonomy" id="1854563"/>
    <lineage>
        <taxon>Bacteria</taxon>
        <taxon>Pseudomonadati</taxon>
        <taxon>Pseudomonadota</taxon>
        <taxon>Gammaproteobacteria</taxon>
        <taxon>Methylococcales</taxon>
        <taxon>Methylococcaceae</taxon>
        <taxon>Methylomonas</taxon>
    </lineage>
</organism>
<dbReference type="PANTHER" id="PTHR46656:SF3">
    <property type="entry name" value="PUTATIVE-RELATED"/>
    <property type="match status" value="1"/>
</dbReference>